<dbReference type="Gene3D" id="2.60.40.1120">
    <property type="entry name" value="Carboxypeptidase-like, regulatory domain"/>
    <property type="match status" value="1"/>
</dbReference>
<dbReference type="EMBL" id="JAPDPJ010000004">
    <property type="protein sequence ID" value="MCW3785572.1"/>
    <property type="molecule type" value="Genomic_DNA"/>
</dbReference>
<dbReference type="InterPro" id="IPR023996">
    <property type="entry name" value="TonB-dep_OMP_SusC/RagA"/>
</dbReference>
<evidence type="ECO:0000256" key="5">
    <source>
        <dbReference type="ARBA" id="ARBA00023077"/>
    </source>
</evidence>
<evidence type="ECO:0000256" key="4">
    <source>
        <dbReference type="ARBA" id="ARBA00022692"/>
    </source>
</evidence>
<dbReference type="GO" id="GO:0009279">
    <property type="term" value="C:cell outer membrane"/>
    <property type="evidence" value="ECO:0007669"/>
    <property type="project" value="UniProtKB-SubCell"/>
</dbReference>
<evidence type="ECO:0000256" key="1">
    <source>
        <dbReference type="ARBA" id="ARBA00004571"/>
    </source>
</evidence>
<sequence>MKKRSLHWKEIMTTLFFFLSIHFVAMAQNVTVQGTVSDVKGEPLPGVSIILEGTTQGTITNFDGKYSIEVPSDAQLTFQFIGFNSQVIAVNGQTTINVTLEEDVVGIDEVVVVGYGTQRKEAVTGSVANMKGEEMRSVPAANVSQSLQGRVAGVQMAQTSSKPGSVMQIRIRGTRSLNADNDPLVVLDGIPFAGSIADINPSDIKSVDILKDASATAIYGSRGANGVILITTNKGYKGEKATVTYNGYYGMKSTIKYPMMNGDQLMKLRTAADIYGMGEDEAEGINTDWQDELYRSAAVTSHDIGVSGGSEKGNYSAGLGYYKDESPIPLQDYERISLRASLDQEIGKYFRVGLSTTNNYSTMNGANLGLYSTLSMSPLASPYNEDGTIDPVISMPLDNNWAYTEKTLNDLGDKYKNQTRALGTYNNVYGEVKIPGVEGLKYRMNLGLNLRLENYGNYRGQGIFTDQVDRVSEASISNSLKTNWAVENIITYDKTIGKHNFNVVALYSAEETMYTKSGSSAKDIPSDHFQFYNLNVAAGEKTLSDGDYYKSGLTSYMGRVMYAYDNKYMLSATVRTDGASVLASGHEWHTYPAVSAGWNIKNEPFMESITAIDMLKLRVGYGETSNQAIAPYATLGSLADRKYNFNDLYTTGYYVNQVPNDALGWEYSETWNYGADFTLLNGRLSGTLEYYITKTKDVLLEVNLPQTAGVDSYWANIGETQNKGFELSLNGTIIDNKNGWSWDAGFNLYANRNKLVKLDSGQKENTGQWWFVGEPIDVIYDYKREGLWQADDPYLDILEPGGDVGMIKVQYTGEYNADGTPVRAIGPDDQQVINIEPKFEGGFNTRVAYKNLDLTAVGAFRNGGTLISTLHSSSGYLNMLSGRRNNVDVDYWTESNTDARYPNPAAVRSGDNPKYGSTLGYFKSSYMKVRSITLGYNLSKSTLLKNSGISKLRVYATVTNPFVMFSPFKKATGLDPESNSYGNENAATTETYKKRLLTVGTNTPTTRNFLIGLNLTF</sequence>
<evidence type="ECO:0000256" key="9">
    <source>
        <dbReference type="RuleBase" id="RU003357"/>
    </source>
</evidence>
<dbReference type="SUPFAM" id="SSF49464">
    <property type="entry name" value="Carboxypeptidase regulatory domain-like"/>
    <property type="match status" value="1"/>
</dbReference>
<dbReference type="FunFam" id="2.60.40.1120:FF:000003">
    <property type="entry name" value="Outer membrane protein Omp121"/>
    <property type="match status" value="1"/>
</dbReference>
<keyword evidence="13" id="KW-0675">Receptor</keyword>
<dbReference type="RefSeq" id="WP_301189144.1">
    <property type="nucleotide sequence ID" value="NZ_JAPDPJ010000004.1"/>
</dbReference>
<dbReference type="InterPro" id="IPR012910">
    <property type="entry name" value="Plug_dom"/>
</dbReference>
<evidence type="ECO:0000313" key="13">
    <source>
        <dbReference type="EMBL" id="MCW3785572.1"/>
    </source>
</evidence>
<feature type="chain" id="PRO_5041947691" evidence="10">
    <location>
        <begin position="28"/>
        <end position="1017"/>
    </location>
</feature>
<keyword evidence="5 9" id="KW-0798">TonB box</keyword>
<keyword evidence="14" id="KW-1185">Reference proteome</keyword>
<dbReference type="AlphaFoldDB" id="A0AAE3M1N4"/>
<dbReference type="InterPro" id="IPR036942">
    <property type="entry name" value="Beta-barrel_TonB_sf"/>
</dbReference>
<comment type="subcellular location">
    <subcellularLocation>
        <location evidence="1 8">Cell outer membrane</location>
        <topology evidence="1 8">Multi-pass membrane protein</topology>
    </subcellularLocation>
</comment>
<keyword evidence="10" id="KW-0732">Signal</keyword>
<dbReference type="NCBIfam" id="TIGR04057">
    <property type="entry name" value="SusC_RagA_signa"/>
    <property type="match status" value="1"/>
</dbReference>
<reference evidence="13" key="1">
    <citation type="submission" date="2022-10" db="EMBL/GenBank/DDBJ databases">
        <authorList>
            <person name="Yu W.X."/>
        </authorList>
    </citation>
    <scope>NUCLEOTIDE SEQUENCE</scope>
    <source>
        <strain evidence="13">AAT</strain>
    </source>
</reference>
<evidence type="ECO:0000256" key="6">
    <source>
        <dbReference type="ARBA" id="ARBA00023136"/>
    </source>
</evidence>
<dbReference type="FunFam" id="2.170.130.10:FF:000008">
    <property type="entry name" value="SusC/RagA family TonB-linked outer membrane protein"/>
    <property type="match status" value="1"/>
</dbReference>
<keyword evidence="6 8" id="KW-0472">Membrane</keyword>
<protein>
    <submittedName>
        <fullName evidence="13">TonB-dependent receptor</fullName>
    </submittedName>
</protein>
<dbReference type="InterPro" id="IPR000531">
    <property type="entry name" value="Beta-barrel_TonB"/>
</dbReference>
<dbReference type="InterPro" id="IPR037066">
    <property type="entry name" value="Plug_dom_sf"/>
</dbReference>
<dbReference type="InterPro" id="IPR023997">
    <property type="entry name" value="TonB-dep_OMP_SusC/RagA_CS"/>
</dbReference>
<dbReference type="Pfam" id="PF07715">
    <property type="entry name" value="Plug"/>
    <property type="match status" value="1"/>
</dbReference>
<name>A0AAE3M1N4_9BACT</name>
<evidence type="ECO:0000259" key="12">
    <source>
        <dbReference type="Pfam" id="PF07715"/>
    </source>
</evidence>
<dbReference type="InterPro" id="IPR008969">
    <property type="entry name" value="CarboxyPept-like_regulatory"/>
</dbReference>
<evidence type="ECO:0000256" key="10">
    <source>
        <dbReference type="SAM" id="SignalP"/>
    </source>
</evidence>
<accession>A0AAE3M1N4</accession>
<evidence type="ECO:0000259" key="11">
    <source>
        <dbReference type="Pfam" id="PF00593"/>
    </source>
</evidence>
<dbReference type="Pfam" id="PF00593">
    <property type="entry name" value="TonB_dep_Rec_b-barrel"/>
    <property type="match status" value="1"/>
</dbReference>
<dbReference type="PROSITE" id="PS52016">
    <property type="entry name" value="TONB_DEPENDENT_REC_3"/>
    <property type="match status" value="1"/>
</dbReference>
<dbReference type="Pfam" id="PF13715">
    <property type="entry name" value="CarbopepD_reg_2"/>
    <property type="match status" value="1"/>
</dbReference>
<dbReference type="SUPFAM" id="SSF56935">
    <property type="entry name" value="Porins"/>
    <property type="match status" value="1"/>
</dbReference>
<feature type="domain" description="TonB-dependent receptor-like beta-barrel" evidence="11">
    <location>
        <begin position="443"/>
        <end position="960"/>
    </location>
</feature>
<evidence type="ECO:0000256" key="7">
    <source>
        <dbReference type="ARBA" id="ARBA00023237"/>
    </source>
</evidence>
<evidence type="ECO:0000256" key="8">
    <source>
        <dbReference type="PROSITE-ProRule" id="PRU01360"/>
    </source>
</evidence>
<organism evidence="13 14">
    <name type="scientific">Plebeiibacterium sediminum</name>
    <dbReference type="NCBI Taxonomy" id="2992112"/>
    <lineage>
        <taxon>Bacteria</taxon>
        <taxon>Pseudomonadati</taxon>
        <taxon>Bacteroidota</taxon>
        <taxon>Bacteroidia</taxon>
        <taxon>Marinilabiliales</taxon>
        <taxon>Marinilabiliaceae</taxon>
        <taxon>Plebeiibacterium</taxon>
    </lineage>
</organism>
<evidence type="ECO:0000256" key="2">
    <source>
        <dbReference type="ARBA" id="ARBA00022448"/>
    </source>
</evidence>
<proteinExistence type="inferred from homology"/>
<dbReference type="Proteomes" id="UP001209229">
    <property type="component" value="Unassembled WGS sequence"/>
</dbReference>
<keyword evidence="2 8" id="KW-0813">Transport</keyword>
<dbReference type="NCBIfam" id="TIGR04056">
    <property type="entry name" value="OMP_RagA_SusC"/>
    <property type="match status" value="1"/>
</dbReference>
<feature type="signal peptide" evidence="10">
    <location>
        <begin position="1"/>
        <end position="27"/>
    </location>
</feature>
<evidence type="ECO:0000256" key="3">
    <source>
        <dbReference type="ARBA" id="ARBA00022452"/>
    </source>
</evidence>
<keyword evidence="4 8" id="KW-0812">Transmembrane</keyword>
<dbReference type="Gene3D" id="2.170.130.10">
    <property type="entry name" value="TonB-dependent receptor, plug domain"/>
    <property type="match status" value="1"/>
</dbReference>
<keyword evidence="3 8" id="KW-1134">Transmembrane beta strand</keyword>
<feature type="domain" description="TonB-dependent receptor plug" evidence="12">
    <location>
        <begin position="120"/>
        <end position="227"/>
    </location>
</feature>
<gene>
    <name evidence="13" type="ORF">OM075_03800</name>
</gene>
<comment type="similarity">
    <text evidence="8 9">Belongs to the TonB-dependent receptor family.</text>
</comment>
<dbReference type="InterPro" id="IPR039426">
    <property type="entry name" value="TonB-dep_rcpt-like"/>
</dbReference>
<keyword evidence="7 8" id="KW-0998">Cell outer membrane</keyword>
<evidence type="ECO:0000313" key="14">
    <source>
        <dbReference type="Proteomes" id="UP001209229"/>
    </source>
</evidence>
<comment type="caution">
    <text evidence="13">The sequence shown here is derived from an EMBL/GenBank/DDBJ whole genome shotgun (WGS) entry which is preliminary data.</text>
</comment>
<dbReference type="Gene3D" id="2.40.170.20">
    <property type="entry name" value="TonB-dependent receptor, beta-barrel domain"/>
    <property type="match status" value="1"/>
</dbReference>